<dbReference type="GeneID" id="106816360"/>
<dbReference type="Pfam" id="PF03437">
    <property type="entry name" value="BtpA"/>
    <property type="match status" value="1"/>
</dbReference>
<dbReference type="PANTHER" id="PTHR21381">
    <property type="entry name" value="ZGC:162297"/>
    <property type="match status" value="1"/>
</dbReference>
<evidence type="ECO:0000313" key="1">
    <source>
        <dbReference type="Proteomes" id="UP000695022"/>
    </source>
</evidence>
<organism evidence="1 3">
    <name type="scientific">Priapulus caudatus</name>
    <name type="common">Priapulid worm</name>
    <dbReference type="NCBI Taxonomy" id="37621"/>
    <lineage>
        <taxon>Eukaryota</taxon>
        <taxon>Metazoa</taxon>
        <taxon>Ecdysozoa</taxon>
        <taxon>Scalidophora</taxon>
        <taxon>Priapulida</taxon>
        <taxon>Priapulimorpha</taxon>
        <taxon>Priapulimorphida</taxon>
        <taxon>Priapulidae</taxon>
        <taxon>Priapulus</taxon>
    </lineage>
</organism>
<reference evidence="2 3" key="1">
    <citation type="submission" date="2025-05" db="UniProtKB">
        <authorList>
            <consortium name="RefSeq"/>
        </authorList>
    </citation>
    <scope>IDENTIFICATION</scope>
</reference>
<dbReference type="Proteomes" id="UP000695022">
    <property type="component" value="Unplaced"/>
</dbReference>
<dbReference type="PANTHER" id="PTHR21381:SF3">
    <property type="entry name" value="SGC REGION PROTEIN SGCQ-RELATED"/>
    <property type="match status" value="1"/>
</dbReference>
<evidence type="ECO:0000313" key="3">
    <source>
        <dbReference type="RefSeq" id="XP_014676432.1"/>
    </source>
</evidence>
<proteinExistence type="predicted"/>
<dbReference type="RefSeq" id="XP_014676432.1">
    <property type="nucleotide sequence ID" value="XM_014820946.1"/>
</dbReference>
<dbReference type="InterPro" id="IPR005137">
    <property type="entry name" value="BtpA"/>
</dbReference>
<name>A0ABM1EW61_PRICU</name>
<sequence length="149" mass="15883">MSVNAFSNLFGCGRAAVIGMIHVKALPGSPRFDMSMEKIVSAAKREAEMYLDAKVDGVCIENMHDVPYLHSDRVGPETVAAMTRVAATVRAAAPSLPLGVQILAAANTQAMAVARAAGTARECVHVSRRRVPRAVTPTPHCHSYANMQL</sequence>
<protein>
    <submittedName>
        <fullName evidence="2 3">Uncharacterized protein F13E9.13, mitochondrial-like isoform X1</fullName>
    </submittedName>
</protein>
<gene>
    <name evidence="2 3" type="primary">LOC106816360</name>
</gene>
<dbReference type="RefSeq" id="XP_014676431.1">
    <property type="nucleotide sequence ID" value="XM_014820945.1"/>
</dbReference>
<accession>A0ABM1EW61</accession>
<evidence type="ECO:0000313" key="2">
    <source>
        <dbReference type="RefSeq" id="XP_014676431.1"/>
    </source>
</evidence>
<keyword evidence="1" id="KW-1185">Reference proteome</keyword>